<dbReference type="InterPro" id="IPR001544">
    <property type="entry name" value="Aminotrans_IV"/>
</dbReference>
<comment type="caution">
    <text evidence="13">The sequence shown here is derived from an EMBL/GenBank/DDBJ whole genome shotgun (WGS) entry which is preliminary data.</text>
</comment>
<gene>
    <name evidence="13" type="ORF">CCR82_15745</name>
</gene>
<dbReference type="GO" id="GO:0008652">
    <property type="term" value="P:amino acid biosynthetic process"/>
    <property type="evidence" value="ECO:0007669"/>
    <property type="project" value="UniProtKB-ARBA"/>
</dbReference>
<dbReference type="PANTHER" id="PTHR42743:SF10">
    <property type="entry name" value="D-ALANINE AMINOTRANSFERASE"/>
    <property type="match status" value="1"/>
</dbReference>
<dbReference type="SUPFAM" id="SSF56752">
    <property type="entry name" value="D-aminoacid aminotransferase-like PLP-dependent enzymes"/>
    <property type="match status" value="1"/>
</dbReference>
<dbReference type="InterPro" id="IPR043132">
    <property type="entry name" value="BCAT-like_C"/>
</dbReference>
<evidence type="ECO:0000256" key="7">
    <source>
        <dbReference type="ARBA" id="ARBA00049529"/>
    </source>
</evidence>
<keyword evidence="14" id="KW-1185">Reference proteome</keyword>
<organism evidence="13 14">
    <name type="scientific">Halochromatium salexigens</name>
    <name type="common">Chromatium salexigens</name>
    <dbReference type="NCBI Taxonomy" id="49447"/>
    <lineage>
        <taxon>Bacteria</taxon>
        <taxon>Pseudomonadati</taxon>
        <taxon>Pseudomonadota</taxon>
        <taxon>Gammaproteobacteria</taxon>
        <taxon>Chromatiales</taxon>
        <taxon>Chromatiaceae</taxon>
        <taxon>Halochromatium</taxon>
    </lineage>
</organism>
<keyword evidence="13" id="KW-0032">Aminotransferase</keyword>
<evidence type="ECO:0000313" key="14">
    <source>
        <dbReference type="Proteomes" id="UP001296967"/>
    </source>
</evidence>
<evidence type="ECO:0000256" key="5">
    <source>
        <dbReference type="ARBA" id="ARBA00035633"/>
    </source>
</evidence>
<comment type="catalytic activity">
    <reaction evidence="7">
        <text>4-amino-4-deoxychorismate = 4-aminobenzoate + pyruvate + H(+)</text>
        <dbReference type="Rhea" id="RHEA:16201"/>
        <dbReference type="ChEBI" id="CHEBI:15361"/>
        <dbReference type="ChEBI" id="CHEBI:15378"/>
        <dbReference type="ChEBI" id="CHEBI:17836"/>
        <dbReference type="ChEBI" id="CHEBI:58406"/>
        <dbReference type="EC" id="4.1.3.38"/>
    </reaction>
</comment>
<evidence type="ECO:0000256" key="12">
    <source>
        <dbReference type="RuleBase" id="RU004516"/>
    </source>
</evidence>
<evidence type="ECO:0000256" key="11">
    <source>
        <dbReference type="RuleBase" id="RU004106"/>
    </source>
</evidence>
<evidence type="ECO:0000256" key="1">
    <source>
        <dbReference type="ARBA" id="ARBA00001933"/>
    </source>
</evidence>
<name>A0AAJ0UIK6_HALSE</name>
<dbReference type="PANTHER" id="PTHR42743">
    <property type="entry name" value="AMINO-ACID AMINOTRANSFERASE"/>
    <property type="match status" value="1"/>
</dbReference>
<keyword evidence="3 12" id="KW-0663">Pyridoxal phosphate</keyword>
<dbReference type="InterPro" id="IPR043131">
    <property type="entry name" value="BCAT-like_N"/>
</dbReference>
<dbReference type="GO" id="GO:0008696">
    <property type="term" value="F:4-amino-4-deoxychorismate lyase activity"/>
    <property type="evidence" value="ECO:0007669"/>
    <property type="project" value="UniProtKB-EC"/>
</dbReference>
<dbReference type="AlphaFoldDB" id="A0AAJ0UIK6"/>
<sequence>MNEIYLNGAFVAPEQAMISVMDRGFLFGDGVYEVIPAYAGRPLRAAEHLQRLENSLRGIGLQAPLSLPEWSNIFVRLLAAEPKMDQALYLQVTRGAAPTRDHRFPAQPAPTVMAMAKPMKARDRAVVEAGVAVVTRDDIRWLRCDIKSTSLLAAVLLRQSAQEAGAEEAILVRDGLALEGSTSNLFIVRDGQLMTPPKGPLLLAGITRDLVLELARAAKIPIQERDIAVEALRQADEVWISSSTREVMPVTQLDDKPLGSGRPGPLWRRVDALYQDFKADLRRAAA</sequence>
<keyword evidence="13" id="KW-0808">Transferase</keyword>
<dbReference type="RefSeq" id="WP_201246781.1">
    <property type="nucleotide sequence ID" value="NZ_NHSF01000072.1"/>
</dbReference>
<dbReference type="Pfam" id="PF01063">
    <property type="entry name" value="Aminotran_4"/>
    <property type="match status" value="1"/>
</dbReference>
<reference evidence="13" key="2">
    <citation type="journal article" date="2020" name="Microorganisms">
        <title>Osmotic Adaptation and Compatible Solute Biosynthesis of Phototrophic Bacteria as Revealed from Genome Analyses.</title>
        <authorList>
            <person name="Imhoff J.F."/>
            <person name="Rahn T."/>
            <person name="Kunzel S."/>
            <person name="Keller A."/>
            <person name="Neulinger S.C."/>
        </authorList>
    </citation>
    <scope>NUCLEOTIDE SEQUENCE</scope>
    <source>
        <strain evidence="13">DSM 4395</strain>
    </source>
</reference>
<evidence type="ECO:0000256" key="2">
    <source>
        <dbReference type="ARBA" id="ARBA00009320"/>
    </source>
</evidence>
<dbReference type="Gene3D" id="3.30.470.10">
    <property type="match status" value="1"/>
</dbReference>
<keyword evidence="4" id="KW-0289">Folate biosynthesis</keyword>
<comment type="pathway">
    <text evidence="5">Cofactor biosynthesis; tetrahydrofolate biosynthesis; 4-aminobenzoate from chorismate: step 2/2.</text>
</comment>
<dbReference type="PROSITE" id="PS00770">
    <property type="entry name" value="AA_TRANSFER_CLASS_4"/>
    <property type="match status" value="1"/>
</dbReference>
<dbReference type="EC" id="4.1.3.38" evidence="6"/>
<evidence type="ECO:0000256" key="8">
    <source>
        <dbReference type="ARBA" id="ARBA00054027"/>
    </source>
</evidence>
<comment type="similarity">
    <text evidence="2 11">Belongs to the class-IV pyridoxal-phosphate-dependent aminotransferase family.</text>
</comment>
<dbReference type="GO" id="GO:0008483">
    <property type="term" value="F:transaminase activity"/>
    <property type="evidence" value="ECO:0007669"/>
    <property type="project" value="UniProtKB-KW"/>
</dbReference>
<dbReference type="FunFam" id="3.20.10.10:FF:000002">
    <property type="entry name" value="D-alanine aminotransferase"/>
    <property type="match status" value="1"/>
</dbReference>
<protein>
    <recommendedName>
        <fullName evidence="9">Aminodeoxychorismate lyase</fullName>
        <ecNumber evidence="6">4.1.3.38</ecNumber>
    </recommendedName>
    <alternativeName>
        <fullName evidence="10">4-amino-4-deoxychorismate lyase</fullName>
    </alternativeName>
</protein>
<evidence type="ECO:0000256" key="9">
    <source>
        <dbReference type="ARBA" id="ARBA00069174"/>
    </source>
</evidence>
<reference evidence="13" key="1">
    <citation type="submission" date="2017-05" db="EMBL/GenBank/DDBJ databases">
        <authorList>
            <person name="Imhoff J.F."/>
            <person name="Rahn T."/>
            <person name="Kuenzel S."/>
            <person name="Neulinger S.C."/>
        </authorList>
    </citation>
    <scope>NUCLEOTIDE SEQUENCE</scope>
    <source>
        <strain evidence="13">DSM 4395</strain>
    </source>
</reference>
<comment type="function">
    <text evidence="8">Involved in the biosynthesis of p-aminobenzoate (PABA), a precursor of tetrahydrofolate. Converts 4-amino-4-deoxychorismate into 4-aminobenzoate (PABA) and pyruvate.</text>
</comment>
<dbReference type="Gene3D" id="3.20.10.10">
    <property type="entry name" value="D-amino Acid Aminotransferase, subunit A, domain 2"/>
    <property type="match status" value="1"/>
</dbReference>
<dbReference type="InterPro" id="IPR036038">
    <property type="entry name" value="Aminotransferase-like"/>
</dbReference>
<evidence type="ECO:0000256" key="3">
    <source>
        <dbReference type="ARBA" id="ARBA00022898"/>
    </source>
</evidence>
<evidence type="ECO:0000256" key="6">
    <source>
        <dbReference type="ARBA" id="ARBA00035676"/>
    </source>
</evidence>
<dbReference type="InterPro" id="IPR018300">
    <property type="entry name" value="Aminotrans_IV_CS"/>
</dbReference>
<dbReference type="GO" id="GO:0005829">
    <property type="term" value="C:cytosol"/>
    <property type="evidence" value="ECO:0007669"/>
    <property type="project" value="TreeGrafter"/>
</dbReference>
<dbReference type="CDD" id="cd01558">
    <property type="entry name" value="D-AAT_like"/>
    <property type="match status" value="1"/>
</dbReference>
<evidence type="ECO:0000256" key="10">
    <source>
        <dbReference type="ARBA" id="ARBA00080135"/>
    </source>
</evidence>
<dbReference type="EMBL" id="NHSF01000072">
    <property type="protein sequence ID" value="MBK5931943.1"/>
    <property type="molecule type" value="Genomic_DNA"/>
</dbReference>
<comment type="cofactor">
    <cofactor evidence="1 12">
        <name>pyridoxal 5'-phosphate</name>
        <dbReference type="ChEBI" id="CHEBI:597326"/>
    </cofactor>
</comment>
<dbReference type="Proteomes" id="UP001296967">
    <property type="component" value="Unassembled WGS sequence"/>
</dbReference>
<dbReference type="InterPro" id="IPR050571">
    <property type="entry name" value="Class-IV_PLP-Dep_Aminotrnsfr"/>
</dbReference>
<proteinExistence type="inferred from homology"/>
<dbReference type="GO" id="GO:0046656">
    <property type="term" value="P:folic acid biosynthetic process"/>
    <property type="evidence" value="ECO:0007669"/>
    <property type="project" value="UniProtKB-KW"/>
</dbReference>
<evidence type="ECO:0000256" key="4">
    <source>
        <dbReference type="ARBA" id="ARBA00022909"/>
    </source>
</evidence>
<accession>A0AAJ0UIK6</accession>
<evidence type="ECO:0000313" key="13">
    <source>
        <dbReference type="EMBL" id="MBK5931943.1"/>
    </source>
</evidence>